<feature type="compositionally biased region" description="Basic and acidic residues" evidence="1">
    <location>
        <begin position="291"/>
        <end position="306"/>
    </location>
</feature>
<accession>A0AAV8YE83</accession>
<evidence type="ECO:0000313" key="2">
    <source>
        <dbReference type="EMBL" id="KAJ8948761.1"/>
    </source>
</evidence>
<proteinExistence type="predicted"/>
<organism evidence="2 3">
    <name type="scientific">Aromia moschata</name>
    <dbReference type="NCBI Taxonomy" id="1265417"/>
    <lineage>
        <taxon>Eukaryota</taxon>
        <taxon>Metazoa</taxon>
        <taxon>Ecdysozoa</taxon>
        <taxon>Arthropoda</taxon>
        <taxon>Hexapoda</taxon>
        <taxon>Insecta</taxon>
        <taxon>Pterygota</taxon>
        <taxon>Neoptera</taxon>
        <taxon>Endopterygota</taxon>
        <taxon>Coleoptera</taxon>
        <taxon>Polyphaga</taxon>
        <taxon>Cucujiformia</taxon>
        <taxon>Chrysomeloidea</taxon>
        <taxon>Cerambycidae</taxon>
        <taxon>Cerambycinae</taxon>
        <taxon>Callichromatini</taxon>
        <taxon>Aromia</taxon>
    </lineage>
</organism>
<evidence type="ECO:0008006" key="4">
    <source>
        <dbReference type="Google" id="ProtNLM"/>
    </source>
</evidence>
<sequence length="306" mass="34764">MSRKTLLSRPRTRLYDANYNIGESYYKSALDRLDRKYSGRPLSPPPRSTTPFAEDISDRHARIFGDEDIETSRRRASKHIKEQHLFDSRGALIGRRPPFQDGFENDVNEESSMAIRSVRAIKKAAVIDDVDLENTSNNLKSHRLLNRSEKILDSVGINDRALEPRRALEDGSAYRRRAIKSVTFDEGDELQNGIHKWTPVESQVTAVKARREEVTAVRARKEDRSSEIRSESSAAAARARQTKERITDIEEEMAALAEKQAAREARVARLRALVAETEQESEAVDRAQAAAERRSVRREKFEASSS</sequence>
<gene>
    <name evidence="2" type="ORF">NQ318_017930</name>
</gene>
<dbReference type="AlphaFoldDB" id="A0AAV8YE83"/>
<feature type="compositionally biased region" description="Basic and acidic residues" evidence="1">
    <location>
        <begin position="221"/>
        <end position="230"/>
    </location>
</feature>
<protein>
    <recommendedName>
        <fullName evidence="4">Paramyosin</fullName>
    </recommendedName>
</protein>
<reference evidence="2" key="1">
    <citation type="journal article" date="2023" name="Insect Mol. Biol.">
        <title>Genome sequencing provides insights into the evolution of gene families encoding plant cell wall-degrading enzymes in longhorned beetles.</title>
        <authorList>
            <person name="Shin N.R."/>
            <person name="Okamura Y."/>
            <person name="Kirsch R."/>
            <person name="Pauchet Y."/>
        </authorList>
    </citation>
    <scope>NUCLEOTIDE SEQUENCE</scope>
    <source>
        <strain evidence="2">AMC_N1</strain>
    </source>
</reference>
<name>A0AAV8YE83_9CUCU</name>
<dbReference type="Proteomes" id="UP001162162">
    <property type="component" value="Unassembled WGS sequence"/>
</dbReference>
<dbReference type="EMBL" id="JAPWTK010000131">
    <property type="protein sequence ID" value="KAJ8948761.1"/>
    <property type="molecule type" value="Genomic_DNA"/>
</dbReference>
<evidence type="ECO:0000256" key="1">
    <source>
        <dbReference type="SAM" id="MobiDB-lite"/>
    </source>
</evidence>
<evidence type="ECO:0000313" key="3">
    <source>
        <dbReference type="Proteomes" id="UP001162162"/>
    </source>
</evidence>
<keyword evidence="3" id="KW-1185">Reference proteome</keyword>
<comment type="caution">
    <text evidence="2">The sequence shown here is derived from an EMBL/GenBank/DDBJ whole genome shotgun (WGS) entry which is preliminary data.</text>
</comment>
<feature type="region of interest" description="Disordered" evidence="1">
    <location>
        <begin position="277"/>
        <end position="306"/>
    </location>
</feature>
<feature type="region of interest" description="Disordered" evidence="1">
    <location>
        <begin position="221"/>
        <end position="243"/>
    </location>
</feature>